<dbReference type="AlphaFoldDB" id="A0A5N6NV56"/>
<proteinExistence type="predicted"/>
<dbReference type="Proteomes" id="UP000326396">
    <property type="component" value="Linkage Group LG17"/>
</dbReference>
<sequence>MSQTTTHNKNMKDLMTMSGYIKSAGLPSLGYPFNIKHSSNRVKNSHHNLISKSHNYFGVSPVEVHRVSGRNDTREAHGEEDGGPEGAVAGGREGGREEGGDGEEAEGGDGGEVEEAGEWVAVEGVEDGSKERGDDHEGDSRVIEAPEEEIEGFGVTSEEVGDGAAD</sequence>
<keyword evidence="3" id="KW-1185">Reference proteome</keyword>
<gene>
    <name evidence="2" type="ORF">E3N88_17634</name>
</gene>
<evidence type="ECO:0000313" key="3">
    <source>
        <dbReference type="Proteomes" id="UP000326396"/>
    </source>
</evidence>
<dbReference type="EMBL" id="SZYD01000009">
    <property type="protein sequence ID" value="KAD5317688.1"/>
    <property type="molecule type" value="Genomic_DNA"/>
</dbReference>
<evidence type="ECO:0000256" key="1">
    <source>
        <dbReference type="SAM" id="MobiDB-lite"/>
    </source>
</evidence>
<accession>A0A5N6NV56</accession>
<feature type="region of interest" description="Disordered" evidence="1">
    <location>
        <begin position="66"/>
        <end position="166"/>
    </location>
</feature>
<feature type="compositionally biased region" description="Basic and acidic residues" evidence="1">
    <location>
        <begin position="66"/>
        <end position="80"/>
    </location>
</feature>
<name>A0A5N6NV56_9ASTR</name>
<reference evidence="2 3" key="1">
    <citation type="submission" date="2019-05" db="EMBL/GenBank/DDBJ databases">
        <title>Mikania micrantha, genome provides insights into the molecular mechanism of rapid growth.</title>
        <authorList>
            <person name="Liu B."/>
        </authorList>
    </citation>
    <scope>NUCLEOTIDE SEQUENCE [LARGE SCALE GENOMIC DNA]</scope>
    <source>
        <strain evidence="2">NLD-2019</strain>
        <tissue evidence="2">Leaf</tissue>
    </source>
</reference>
<comment type="caution">
    <text evidence="2">The sequence shown here is derived from an EMBL/GenBank/DDBJ whole genome shotgun (WGS) entry which is preliminary data.</text>
</comment>
<protein>
    <submittedName>
        <fullName evidence="2">Uncharacterized protein</fullName>
    </submittedName>
</protein>
<feature type="compositionally biased region" description="Basic and acidic residues" evidence="1">
    <location>
        <begin position="127"/>
        <end position="144"/>
    </location>
</feature>
<organism evidence="2 3">
    <name type="scientific">Mikania micrantha</name>
    <name type="common">bitter vine</name>
    <dbReference type="NCBI Taxonomy" id="192012"/>
    <lineage>
        <taxon>Eukaryota</taxon>
        <taxon>Viridiplantae</taxon>
        <taxon>Streptophyta</taxon>
        <taxon>Embryophyta</taxon>
        <taxon>Tracheophyta</taxon>
        <taxon>Spermatophyta</taxon>
        <taxon>Magnoliopsida</taxon>
        <taxon>eudicotyledons</taxon>
        <taxon>Gunneridae</taxon>
        <taxon>Pentapetalae</taxon>
        <taxon>asterids</taxon>
        <taxon>campanulids</taxon>
        <taxon>Asterales</taxon>
        <taxon>Asteraceae</taxon>
        <taxon>Asteroideae</taxon>
        <taxon>Heliantheae alliance</taxon>
        <taxon>Eupatorieae</taxon>
        <taxon>Mikania</taxon>
    </lineage>
</organism>
<evidence type="ECO:0000313" key="2">
    <source>
        <dbReference type="EMBL" id="KAD5317688.1"/>
    </source>
</evidence>
<feature type="compositionally biased region" description="Acidic residues" evidence="1">
    <location>
        <begin position="100"/>
        <end position="117"/>
    </location>
</feature>